<dbReference type="PANTHER" id="PTHR33164">
    <property type="entry name" value="TRANSCRIPTIONAL REGULATOR, MARR FAMILY"/>
    <property type="match status" value="1"/>
</dbReference>
<comment type="caution">
    <text evidence="2">The sequence shown here is derived from an EMBL/GenBank/DDBJ whole genome shotgun (WGS) entry which is preliminary data.</text>
</comment>
<reference evidence="2" key="1">
    <citation type="submission" date="2023-07" db="EMBL/GenBank/DDBJ databases">
        <title>Gilvimarinus algae sp. nov., isolated from the surface of Kelp.</title>
        <authorList>
            <person name="Sun Y.Y."/>
            <person name="Gong Y."/>
            <person name="Du Z.J."/>
        </authorList>
    </citation>
    <scope>NUCLEOTIDE SEQUENCE</scope>
    <source>
        <strain evidence="2">SDUM040014</strain>
    </source>
</reference>
<accession>A0ABT8TFH8</accession>
<dbReference type="PRINTS" id="PR00598">
    <property type="entry name" value="HTHMARR"/>
</dbReference>
<gene>
    <name evidence="2" type="ORF">QWI16_02730</name>
</gene>
<dbReference type="SUPFAM" id="SSF46785">
    <property type="entry name" value="Winged helix' DNA-binding domain"/>
    <property type="match status" value="1"/>
</dbReference>
<dbReference type="RefSeq" id="WP_302711196.1">
    <property type="nucleotide sequence ID" value="NZ_JAULRT010000032.1"/>
</dbReference>
<evidence type="ECO:0000259" key="1">
    <source>
        <dbReference type="PROSITE" id="PS50995"/>
    </source>
</evidence>
<organism evidence="2 3">
    <name type="scientific">Gilvimarinus algae</name>
    <dbReference type="NCBI Taxonomy" id="3058037"/>
    <lineage>
        <taxon>Bacteria</taxon>
        <taxon>Pseudomonadati</taxon>
        <taxon>Pseudomonadota</taxon>
        <taxon>Gammaproteobacteria</taxon>
        <taxon>Cellvibrionales</taxon>
        <taxon>Cellvibrionaceae</taxon>
        <taxon>Gilvimarinus</taxon>
    </lineage>
</organism>
<dbReference type="Gene3D" id="1.10.10.10">
    <property type="entry name" value="Winged helix-like DNA-binding domain superfamily/Winged helix DNA-binding domain"/>
    <property type="match status" value="1"/>
</dbReference>
<evidence type="ECO:0000313" key="3">
    <source>
        <dbReference type="Proteomes" id="UP001168380"/>
    </source>
</evidence>
<evidence type="ECO:0000313" key="2">
    <source>
        <dbReference type="EMBL" id="MDO3381072.1"/>
    </source>
</evidence>
<protein>
    <submittedName>
        <fullName evidence="2">MarR family transcriptional regulator</fullName>
    </submittedName>
</protein>
<dbReference type="PROSITE" id="PS50995">
    <property type="entry name" value="HTH_MARR_2"/>
    <property type="match status" value="1"/>
</dbReference>
<sequence length="142" mass="15737">MKENVMLLGQCITRLSICYQHLSAHLVQVLEPLGLNMTRMSVLTHLARRPEAPETISSLVEKMEMNQPVLTKAVNALQGSGWVEKRRDENDGRITHLLITQGGIKQLGAAQQACVPLLQEAFGELSTNELKVLLTLLGKVRI</sequence>
<name>A0ABT8TFH8_9GAMM</name>
<keyword evidence="3" id="KW-1185">Reference proteome</keyword>
<dbReference type="EMBL" id="JAULRT010000032">
    <property type="protein sequence ID" value="MDO3381072.1"/>
    <property type="molecule type" value="Genomic_DNA"/>
</dbReference>
<dbReference type="InterPro" id="IPR036390">
    <property type="entry name" value="WH_DNA-bd_sf"/>
</dbReference>
<dbReference type="InterPro" id="IPR036388">
    <property type="entry name" value="WH-like_DNA-bd_sf"/>
</dbReference>
<feature type="domain" description="HTH marR-type" evidence="1">
    <location>
        <begin position="1"/>
        <end position="142"/>
    </location>
</feature>
<dbReference type="Proteomes" id="UP001168380">
    <property type="component" value="Unassembled WGS sequence"/>
</dbReference>
<dbReference type="InterPro" id="IPR000835">
    <property type="entry name" value="HTH_MarR-typ"/>
</dbReference>
<dbReference type="Pfam" id="PF01047">
    <property type="entry name" value="MarR"/>
    <property type="match status" value="1"/>
</dbReference>
<dbReference type="InterPro" id="IPR039422">
    <property type="entry name" value="MarR/SlyA-like"/>
</dbReference>
<proteinExistence type="predicted"/>
<dbReference type="PANTHER" id="PTHR33164:SF101">
    <property type="entry name" value="TRANSCRIPTIONAL REPRESSOR MPRA"/>
    <property type="match status" value="1"/>
</dbReference>
<dbReference type="SMART" id="SM00347">
    <property type="entry name" value="HTH_MARR"/>
    <property type="match status" value="1"/>
</dbReference>